<organism evidence="1">
    <name type="scientific">Arundo donax</name>
    <name type="common">Giant reed</name>
    <name type="synonym">Donax arundinaceus</name>
    <dbReference type="NCBI Taxonomy" id="35708"/>
    <lineage>
        <taxon>Eukaryota</taxon>
        <taxon>Viridiplantae</taxon>
        <taxon>Streptophyta</taxon>
        <taxon>Embryophyta</taxon>
        <taxon>Tracheophyta</taxon>
        <taxon>Spermatophyta</taxon>
        <taxon>Magnoliopsida</taxon>
        <taxon>Liliopsida</taxon>
        <taxon>Poales</taxon>
        <taxon>Poaceae</taxon>
        <taxon>PACMAD clade</taxon>
        <taxon>Arundinoideae</taxon>
        <taxon>Arundineae</taxon>
        <taxon>Arundo</taxon>
    </lineage>
</organism>
<protein>
    <submittedName>
        <fullName evidence="1">Uncharacterized protein</fullName>
    </submittedName>
</protein>
<reference evidence="1" key="2">
    <citation type="journal article" date="2015" name="Data Brief">
        <title>Shoot transcriptome of the giant reed, Arundo donax.</title>
        <authorList>
            <person name="Barrero R.A."/>
            <person name="Guerrero F.D."/>
            <person name="Moolhuijzen P."/>
            <person name="Goolsby J.A."/>
            <person name="Tidwell J."/>
            <person name="Bellgard S.E."/>
            <person name="Bellgard M.I."/>
        </authorList>
    </citation>
    <scope>NUCLEOTIDE SEQUENCE</scope>
    <source>
        <tissue evidence="1">Shoot tissue taken approximately 20 cm above the soil surface</tissue>
    </source>
</reference>
<sequence>MSTISDWSTQIQLRPI</sequence>
<dbReference type="EMBL" id="GBRH01274790">
    <property type="protein sequence ID" value="JAD23105.1"/>
    <property type="molecule type" value="Transcribed_RNA"/>
</dbReference>
<reference evidence="1" key="1">
    <citation type="submission" date="2014-09" db="EMBL/GenBank/DDBJ databases">
        <authorList>
            <person name="Magalhaes I.L.F."/>
            <person name="Oliveira U."/>
            <person name="Santos F.R."/>
            <person name="Vidigal T.H.D.A."/>
            <person name="Brescovit A.D."/>
            <person name="Santos A.J."/>
        </authorList>
    </citation>
    <scope>NUCLEOTIDE SEQUENCE</scope>
    <source>
        <tissue evidence="1">Shoot tissue taken approximately 20 cm above the soil surface</tissue>
    </source>
</reference>
<proteinExistence type="predicted"/>
<evidence type="ECO:0000313" key="1">
    <source>
        <dbReference type="EMBL" id="JAD23105.1"/>
    </source>
</evidence>
<accession>A0A0A8YCC5</accession>
<name>A0A0A8YCC5_ARUDO</name>
<dbReference type="AlphaFoldDB" id="A0A0A8YCC5"/>